<gene>
    <name evidence="11" type="ORF">DFR45_1196</name>
</gene>
<accession>A0A369AD33</accession>
<comment type="caution">
    <text evidence="11">The sequence shown here is derived from an EMBL/GenBank/DDBJ whole genome shotgun (WGS) entry which is preliminary data.</text>
</comment>
<dbReference type="SUPFAM" id="SSF64518">
    <property type="entry name" value="Phase 1 flagellin"/>
    <property type="match status" value="2"/>
</dbReference>
<dbReference type="PROSITE" id="PS00588">
    <property type="entry name" value="FLAGELLA_BB_ROD"/>
    <property type="match status" value="1"/>
</dbReference>
<keyword evidence="5" id="KW-0964">Secreted</keyword>
<evidence type="ECO:0000256" key="1">
    <source>
        <dbReference type="ARBA" id="ARBA00004365"/>
    </source>
</evidence>
<dbReference type="GO" id="GO:0005198">
    <property type="term" value="F:structural molecule activity"/>
    <property type="evidence" value="ECO:0007669"/>
    <property type="project" value="InterPro"/>
</dbReference>
<dbReference type="NCBIfam" id="TIGR02492">
    <property type="entry name" value="flgK_ends"/>
    <property type="match status" value="1"/>
</dbReference>
<feature type="domain" description="Flagellar basal body rod protein N-terminal" evidence="7">
    <location>
        <begin position="4"/>
        <end position="33"/>
    </location>
</feature>
<evidence type="ECO:0000259" key="9">
    <source>
        <dbReference type="Pfam" id="PF21158"/>
    </source>
</evidence>
<dbReference type="InterPro" id="IPR002371">
    <property type="entry name" value="FlgK"/>
</dbReference>
<keyword evidence="11" id="KW-0966">Cell projection</keyword>
<dbReference type="Pfam" id="PF00460">
    <property type="entry name" value="Flg_bb_rod"/>
    <property type="match status" value="1"/>
</dbReference>
<dbReference type="PANTHER" id="PTHR30033">
    <property type="entry name" value="FLAGELLAR HOOK-ASSOCIATED PROTEIN 1"/>
    <property type="match status" value="1"/>
</dbReference>
<evidence type="ECO:0000259" key="8">
    <source>
        <dbReference type="Pfam" id="PF06429"/>
    </source>
</evidence>
<dbReference type="InterPro" id="IPR049119">
    <property type="entry name" value="FlgK_D2-like"/>
</dbReference>
<keyword evidence="11" id="KW-0969">Cilium</keyword>
<evidence type="ECO:0000256" key="6">
    <source>
        <dbReference type="ARBA" id="ARBA00023143"/>
    </source>
</evidence>
<dbReference type="PANTHER" id="PTHR30033:SF1">
    <property type="entry name" value="FLAGELLAR HOOK-ASSOCIATED PROTEIN 1"/>
    <property type="match status" value="1"/>
</dbReference>
<dbReference type="GO" id="GO:0044780">
    <property type="term" value="P:bacterial-type flagellum assembly"/>
    <property type="evidence" value="ECO:0007669"/>
    <property type="project" value="InterPro"/>
</dbReference>
<organism evidence="11 12">
    <name type="scientific">Extensimonas vulgaris</name>
    <dbReference type="NCBI Taxonomy" id="1031594"/>
    <lineage>
        <taxon>Bacteria</taxon>
        <taxon>Pseudomonadati</taxon>
        <taxon>Pseudomonadota</taxon>
        <taxon>Betaproteobacteria</taxon>
        <taxon>Burkholderiales</taxon>
        <taxon>Comamonadaceae</taxon>
        <taxon>Extensimonas</taxon>
    </lineage>
</organism>
<dbReference type="Pfam" id="PF21158">
    <property type="entry name" value="flgK_1st_1"/>
    <property type="match status" value="1"/>
</dbReference>
<dbReference type="AlphaFoldDB" id="A0A369AD33"/>
<feature type="domain" description="Flagellar basal-body/hook protein C-terminal" evidence="8">
    <location>
        <begin position="610"/>
        <end position="648"/>
    </location>
</feature>
<dbReference type="Pfam" id="PF06429">
    <property type="entry name" value="Flg_bbr_C"/>
    <property type="match status" value="1"/>
</dbReference>
<dbReference type="InterPro" id="IPR010930">
    <property type="entry name" value="Flg_bb/hook_C_dom"/>
</dbReference>
<dbReference type="Pfam" id="PF22638">
    <property type="entry name" value="FlgK_D1"/>
    <property type="match status" value="1"/>
</dbReference>
<dbReference type="InterPro" id="IPR019776">
    <property type="entry name" value="Flagellar_basal_body_rod_CS"/>
</dbReference>
<protein>
    <recommendedName>
        <fullName evidence="4">Flagellar hook-associated protein 1</fullName>
    </recommendedName>
</protein>
<keyword evidence="6" id="KW-0975">Bacterial flagellum</keyword>
<dbReference type="OrthoDB" id="9802553at2"/>
<proteinExistence type="inferred from homology"/>
<evidence type="ECO:0000259" key="7">
    <source>
        <dbReference type="Pfam" id="PF00460"/>
    </source>
</evidence>
<evidence type="ECO:0000256" key="5">
    <source>
        <dbReference type="ARBA" id="ARBA00022525"/>
    </source>
</evidence>
<keyword evidence="12" id="KW-1185">Reference proteome</keyword>
<name>A0A369AD33_9BURK</name>
<evidence type="ECO:0000256" key="2">
    <source>
        <dbReference type="ARBA" id="ARBA00004613"/>
    </source>
</evidence>
<comment type="subcellular location">
    <subcellularLocation>
        <location evidence="1">Bacterial flagellum</location>
    </subcellularLocation>
    <subcellularLocation>
        <location evidence="2">Secreted</location>
    </subcellularLocation>
</comment>
<dbReference type="InterPro" id="IPR001444">
    <property type="entry name" value="Flag_bb_rod_N"/>
</dbReference>
<dbReference type="RefSeq" id="WP_114484365.1">
    <property type="nucleotide sequence ID" value="NZ_QPJU01000019.1"/>
</dbReference>
<evidence type="ECO:0000259" key="10">
    <source>
        <dbReference type="Pfam" id="PF22638"/>
    </source>
</evidence>
<dbReference type="InterPro" id="IPR053927">
    <property type="entry name" value="FlgK_helical"/>
</dbReference>
<dbReference type="Proteomes" id="UP000252174">
    <property type="component" value="Unassembled WGS sequence"/>
</dbReference>
<evidence type="ECO:0000256" key="4">
    <source>
        <dbReference type="ARBA" id="ARBA00016244"/>
    </source>
</evidence>
<feature type="domain" description="Flagellar hook-associated protein FlgK helical" evidence="10">
    <location>
        <begin position="96"/>
        <end position="327"/>
    </location>
</feature>
<dbReference type="PRINTS" id="PR01005">
    <property type="entry name" value="FLGHOOKAP1"/>
</dbReference>
<feature type="domain" description="Flagellar hook-associated protein 1 D2-like" evidence="9">
    <location>
        <begin position="343"/>
        <end position="422"/>
    </location>
</feature>
<comment type="similarity">
    <text evidence="3">Belongs to the flagella basal body rod proteins family.</text>
</comment>
<keyword evidence="11" id="KW-0282">Flagellum</keyword>
<sequence>MSLFNIGVRALQTNQVVLQTTGNNIANVNTPGYSRQTVALQNLPGQFTGSGFIGQGVQVQAIVRNQSDMLTRQATAAAAVSAADAARLQNLQRLQDNVFSGGDNGLGAAINDMMNALSDVVSAPTDLAARTVTLTRMDETATRMRSASDQLDQIAASVQSDLDTGVKAVNDLASQIARLNEQIVRAQGSGKAPNDLLDQRDQAIRNLNQYVQTTQVPADDGSLSVFVGNQPLVLSNTAATLSVGDAPDFPGSGQRKLFFTAAGGTAQVLDEQAIGGGSMAGQLKFYNNDLEDARNQLGRMALGLTQTLNAQNHLGLTLDGKTGGDLFQPIALKDAIAGAGNPSGASAGIGLAVADPAKLKASAYTVTFTAAGVGTVVRQSDGVALSFDGTTGNTLQDVLRGEGLTATVTGSPQAGDKFLIQPVHDAAGQMQALVHTPSQLAAANSVNAAMGAANTGSLQLVSLQALSNPPGATVPVTLTFTGPNTYTRSDDPAVPPALPTTYSYVSGQPISYDSAVPPTGWSVTLSGTPKKDDTVTVGDALAAGDYFQRDAGNAKAMLALRDAPMFDGAPLSDGFASAMAQVGTRTQSAQFAAQTSSTIAANLESDRTAVSGVNLDEEAAKLIQYQQAYQASAKMIQVAQTVFDSLLQTMG</sequence>
<evidence type="ECO:0000313" key="11">
    <source>
        <dbReference type="EMBL" id="RCX07073.1"/>
    </source>
</evidence>
<evidence type="ECO:0000256" key="3">
    <source>
        <dbReference type="ARBA" id="ARBA00009677"/>
    </source>
</evidence>
<dbReference type="GO" id="GO:0005576">
    <property type="term" value="C:extracellular region"/>
    <property type="evidence" value="ECO:0007669"/>
    <property type="project" value="UniProtKB-SubCell"/>
</dbReference>
<reference evidence="11 12" key="1">
    <citation type="submission" date="2018-07" db="EMBL/GenBank/DDBJ databases">
        <title>Genomic Encyclopedia of Type Strains, Phase IV (KMG-IV): sequencing the most valuable type-strain genomes for metagenomic binning, comparative biology and taxonomic classification.</title>
        <authorList>
            <person name="Goeker M."/>
        </authorList>
    </citation>
    <scope>NUCLEOTIDE SEQUENCE [LARGE SCALE GENOMIC DNA]</scope>
    <source>
        <strain evidence="11 12">DSM 100911</strain>
    </source>
</reference>
<dbReference type="EMBL" id="QPJU01000019">
    <property type="protein sequence ID" value="RCX07073.1"/>
    <property type="molecule type" value="Genomic_DNA"/>
</dbReference>
<dbReference type="GO" id="GO:0009424">
    <property type="term" value="C:bacterial-type flagellum hook"/>
    <property type="evidence" value="ECO:0007669"/>
    <property type="project" value="InterPro"/>
</dbReference>
<evidence type="ECO:0000313" key="12">
    <source>
        <dbReference type="Proteomes" id="UP000252174"/>
    </source>
</evidence>